<comment type="caution">
    <text evidence="1">The sequence shown here is derived from an EMBL/GenBank/DDBJ whole genome shotgun (WGS) entry which is preliminary data.</text>
</comment>
<gene>
    <name evidence="1" type="ORF">H9968_02425</name>
</gene>
<proteinExistence type="predicted"/>
<accession>A0A9D2EKE9</accession>
<dbReference type="AlphaFoldDB" id="A0A9D2EKE9"/>
<reference evidence="1" key="2">
    <citation type="submission" date="2021-04" db="EMBL/GenBank/DDBJ databases">
        <authorList>
            <person name="Gilroy R."/>
        </authorList>
    </citation>
    <scope>NUCLEOTIDE SEQUENCE</scope>
    <source>
        <strain evidence="1">CHK179-28034</strain>
    </source>
</reference>
<reference evidence="1" key="1">
    <citation type="journal article" date="2021" name="PeerJ">
        <title>Extensive microbial diversity within the chicken gut microbiome revealed by metagenomics and culture.</title>
        <authorList>
            <person name="Gilroy R."/>
            <person name="Ravi A."/>
            <person name="Getino M."/>
            <person name="Pursley I."/>
            <person name="Horton D.L."/>
            <person name="Alikhan N.F."/>
            <person name="Baker D."/>
            <person name="Gharbi K."/>
            <person name="Hall N."/>
            <person name="Watson M."/>
            <person name="Adriaenssens E.M."/>
            <person name="Foster-Nyarko E."/>
            <person name="Jarju S."/>
            <person name="Secka A."/>
            <person name="Antonio M."/>
            <person name="Oren A."/>
            <person name="Chaudhuri R.R."/>
            <person name="La Ragione R."/>
            <person name="Hildebrand F."/>
            <person name="Pallen M.J."/>
        </authorList>
    </citation>
    <scope>NUCLEOTIDE SEQUENCE</scope>
    <source>
        <strain evidence="1">CHK179-28034</strain>
    </source>
</reference>
<name>A0A9D2EKE9_9FIRM</name>
<feature type="non-terminal residue" evidence="1">
    <location>
        <position position="1"/>
    </location>
</feature>
<evidence type="ECO:0000313" key="2">
    <source>
        <dbReference type="Proteomes" id="UP000824049"/>
    </source>
</evidence>
<evidence type="ECO:0000313" key="1">
    <source>
        <dbReference type="EMBL" id="HIZ38771.1"/>
    </source>
</evidence>
<dbReference type="EMBL" id="DXBR01000029">
    <property type="protein sequence ID" value="HIZ38771.1"/>
    <property type="molecule type" value="Genomic_DNA"/>
</dbReference>
<sequence>TIYLKGFSGGDYAGGEWEPAMDEELFMQMNENSLHWRYWEDSIGGSSDVQALWDSCPVCDGICGETIGF</sequence>
<protein>
    <submittedName>
        <fullName evidence="1">Uncharacterized protein</fullName>
    </submittedName>
</protein>
<dbReference type="Proteomes" id="UP000824049">
    <property type="component" value="Unassembled WGS sequence"/>
</dbReference>
<organism evidence="1 2">
    <name type="scientific">Candidatus Anaerobutyricum stercoris</name>
    <dbReference type="NCBI Taxonomy" id="2838457"/>
    <lineage>
        <taxon>Bacteria</taxon>
        <taxon>Bacillati</taxon>
        <taxon>Bacillota</taxon>
        <taxon>Clostridia</taxon>
        <taxon>Lachnospirales</taxon>
        <taxon>Lachnospiraceae</taxon>
        <taxon>Anaerobutyricum</taxon>
    </lineage>
</organism>